<gene>
    <name evidence="3" type="ORF">GCM10009560_16510</name>
</gene>
<evidence type="ECO:0000259" key="2">
    <source>
        <dbReference type="Pfam" id="PF10026"/>
    </source>
</evidence>
<evidence type="ECO:0000256" key="1">
    <source>
        <dbReference type="SAM" id="MobiDB-lite"/>
    </source>
</evidence>
<comment type="caution">
    <text evidence="3">The sequence shown here is derived from an EMBL/GenBank/DDBJ whole genome shotgun (WGS) entry which is preliminary data.</text>
</comment>
<name>A0ABN1NY40_9ACTN</name>
<feature type="compositionally biased region" description="Basic residues" evidence="1">
    <location>
        <begin position="260"/>
        <end position="281"/>
    </location>
</feature>
<evidence type="ECO:0000313" key="3">
    <source>
        <dbReference type="EMBL" id="GAA0919125.1"/>
    </source>
</evidence>
<reference evidence="3 4" key="1">
    <citation type="journal article" date="2019" name="Int. J. Syst. Evol. Microbiol.">
        <title>The Global Catalogue of Microorganisms (GCM) 10K type strain sequencing project: providing services to taxonomists for standard genome sequencing and annotation.</title>
        <authorList>
            <consortium name="The Broad Institute Genomics Platform"/>
            <consortium name="The Broad Institute Genome Sequencing Center for Infectious Disease"/>
            <person name="Wu L."/>
            <person name="Ma J."/>
        </authorList>
    </citation>
    <scope>NUCLEOTIDE SEQUENCE [LARGE SCALE GENOMIC DNA]</scope>
    <source>
        <strain evidence="3 4">JCM 11136</strain>
    </source>
</reference>
<keyword evidence="4" id="KW-1185">Reference proteome</keyword>
<dbReference type="EMBL" id="BAAAHQ010000007">
    <property type="protein sequence ID" value="GAA0919125.1"/>
    <property type="molecule type" value="Genomic_DNA"/>
</dbReference>
<proteinExistence type="predicted"/>
<accession>A0ABN1NY40</accession>
<sequence>MSLRLREGLASGLMEFIVHDTLSVMGRLLRGPLEKRPDALREMLAPLWSDIPAQMAGDVIATHHDGGGFRVDADDPRYEEALAELESADVLGRIEHELTRAADRLAHLGGPGGTQVMFVLGNPDDAYLMNVSGGYLGMGGTPGWLYVMAWPTPENLGRIAHCAVHELHHRLRHHVVGWDPPTVTVGDHVVSEGLAEAFVRELSGPEAMGPWSAMVTGEALENAYTAIMADIDLQGMWNTPAYVLGDAAAERFGAAEGHPGHGRVRRRPAARRRPPGRHRHDGHGELGSARRRHPQGEPLTGTNPDS</sequence>
<feature type="domain" description="DUF2268" evidence="2">
    <location>
        <begin position="113"/>
        <end position="250"/>
    </location>
</feature>
<organism evidence="3 4">
    <name type="scientific">Nonomuraea longicatena</name>
    <dbReference type="NCBI Taxonomy" id="83682"/>
    <lineage>
        <taxon>Bacteria</taxon>
        <taxon>Bacillati</taxon>
        <taxon>Actinomycetota</taxon>
        <taxon>Actinomycetes</taxon>
        <taxon>Streptosporangiales</taxon>
        <taxon>Streptosporangiaceae</taxon>
        <taxon>Nonomuraea</taxon>
    </lineage>
</organism>
<evidence type="ECO:0000313" key="4">
    <source>
        <dbReference type="Proteomes" id="UP001501578"/>
    </source>
</evidence>
<protein>
    <recommendedName>
        <fullName evidence="2">DUF2268 domain-containing protein</fullName>
    </recommendedName>
</protein>
<dbReference type="Proteomes" id="UP001501578">
    <property type="component" value="Unassembled WGS sequence"/>
</dbReference>
<dbReference type="Pfam" id="PF10026">
    <property type="entry name" value="DUF2268"/>
    <property type="match status" value="1"/>
</dbReference>
<feature type="region of interest" description="Disordered" evidence="1">
    <location>
        <begin position="254"/>
        <end position="306"/>
    </location>
</feature>
<dbReference type="InterPro" id="IPR018728">
    <property type="entry name" value="DUF2268"/>
</dbReference>